<reference evidence="1" key="1">
    <citation type="submission" date="2020-05" db="EMBL/GenBank/DDBJ databases">
        <authorList>
            <person name="Chiriac C."/>
            <person name="Salcher M."/>
            <person name="Ghai R."/>
            <person name="Kavagutti S V."/>
        </authorList>
    </citation>
    <scope>NUCLEOTIDE SEQUENCE</scope>
</reference>
<accession>A0A6J7WZN0</accession>
<organism evidence="1">
    <name type="scientific">uncultured Caudovirales phage</name>
    <dbReference type="NCBI Taxonomy" id="2100421"/>
    <lineage>
        <taxon>Viruses</taxon>
        <taxon>Duplodnaviria</taxon>
        <taxon>Heunggongvirae</taxon>
        <taxon>Uroviricota</taxon>
        <taxon>Caudoviricetes</taxon>
        <taxon>Peduoviridae</taxon>
        <taxon>Maltschvirus</taxon>
        <taxon>Maltschvirus maltsch</taxon>
    </lineage>
</organism>
<evidence type="ECO:0000313" key="1">
    <source>
        <dbReference type="EMBL" id="CAB5223471.1"/>
    </source>
</evidence>
<sequence length="121" mass="14066">MTISFNHPSHQFWSEATSHELYMLDLHELFTHLFCAKQTTTVEFLQWLPTCYYASELCADASHKLAMLQAPITYCNEDSDRRQTVSSWAMNCVPAGRWMDFRNHVAYDRLKTETKAEPAAK</sequence>
<dbReference type="EMBL" id="LR798321">
    <property type="protein sequence ID" value="CAB5223471.1"/>
    <property type="molecule type" value="Genomic_DNA"/>
</dbReference>
<proteinExistence type="predicted"/>
<gene>
    <name evidence="1" type="ORF">UFOVP383_69</name>
</gene>
<name>A0A6J7WZN0_9CAUD</name>
<protein>
    <submittedName>
        <fullName evidence="1">Uncharacterized protein</fullName>
    </submittedName>
</protein>